<evidence type="ECO:0000313" key="2">
    <source>
        <dbReference type="Proteomes" id="UP000016935"/>
    </source>
</evidence>
<proteinExistence type="predicted"/>
<dbReference type="Proteomes" id="UP000016935">
    <property type="component" value="Unassembled WGS sequence"/>
</dbReference>
<keyword evidence="2" id="KW-1185">Reference proteome</keyword>
<dbReference type="GeneID" id="19399680"/>
<sequence length="52" mass="5775">MAPIPRLLSCHRIRILKFVAVQPRLTGFLTASLTRFRASSTRAHYSGACQAC</sequence>
<name>R0JZQ7_EXST2</name>
<protein>
    <submittedName>
        <fullName evidence="1">Uncharacterized protein</fullName>
    </submittedName>
</protein>
<reference evidence="1 2" key="1">
    <citation type="journal article" date="2012" name="PLoS Pathog.">
        <title>Diverse lifestyles and strategies of plant pathogenesis encoded in the genomes of eighteen Dothideomycetes fungi.</title>
        <authorList>
            <person name="Ohm R.A."/>
            <person name="Feau N."/>
            <person name="Henrissat B."/>
            <person name="Schoch C.L."/>
            <person name="Horwitz B.A."/>
            <person name="Barry K.W."/>
            <person name="Condon B.J."/>
            <person name="Copeland A.C."/>
            <person name="Dhillon B."/>
            <person name="Glaser F."/>
            <person name="Hesse C.N."/>
            <person name="Kosti I."/>
            <person name="LaButti K."/>
            <person name="Lindquist E.A."/>
            <person name="Lucas S."/>
            <person name="Salamov A.A."/>
            <person name="Bradshaw R.E."/>
            <person name="Ciuffetti L."/>
            <person name="Hamelin R.C."/>
            <person name="Kema G.H.J."/>
            <person name="Lawrence C."/>
            <person name="Scott J.A."/>
            <person name="Spatafora J.W."/>
            <person name="Turgeon B.G."/>
            <person name="de Wit P.J.G.M."/>
            <person name="Zhong S."/>
            <person name="Goodwin S.B."/>
            <person name="Grigoriev I.V."/>
        </authorList>
    </citation>
    <scope>NUCLEOTIDE SEQUENCE [LARGE SCALE GENOMIC DNA]</scope>
    <source>
        <strain evidence="2">28A</strain>
    </source>
</reference>
<dbReference type="AlphaFoldDB" id="R0JZQ7"/>
<gene>
    <name evidence="1" type="ORF">SETTUDRAFT_166037</name>
</gene>
<dbReference type="HOGENOM" id="CLU_3088788_0_0_1"/>
<evidence type="ECO:0000313" key="1">
    <source>
        <dbReference type="EMBL" id="EOA81652.1"/>
    </source>
</evidence>
<dbReference type="RefSeq" id="XP_008031053.1">
    <property type="nucleotide sequence ID" value="XM_008032862.1"/>
</dbReference>
<accession>R0JZQ7</accession>
<reference evidence="1 2" key="2">
    <citation type="journal article" date="2013" name="PLoS Genet.">
        <title>Comparative genome structure, secondary metabolite, and effector coding capacity across Cochliobolus pathogens.</title>
        <authorList>
            <person name="Condon B.J."/>
            <person name="Leng Y."/>
            <person name="Wu D."/>
            <person name="Bushley K.E."/>
            <person name="Ohm R.A."/>
            <person name="Otillar R."/>
            <person name="Martin J."/>
            <person name="Schackwitz W."/>
            <person name="Grimwood J."/>
            <person name="MohdZainudin N."/>
            <person name="Xue C."/>
            <person name="Wang R."/>
            <person name="Manning V.A."/>
            <person name="Dhillon B."/>
            <person name="Tu Z.J."/>
            <person name="Steffenson B.J."/>
            <person name="Salamov A."/>
            <person name="Sun H."/>
            <person name="Lowry S."/>
            <person name="LaButti K."/>
            <person name="Han J."/>
            <person name="Copeland A."/>
            <person name="Lindquist E."/>
            <person name="Barry K."/>
            <person name="Schmutz J."/>
            <person name="Baker S.E."/>
            <person name="Ciuffetti L.M."/>
            <person name="Grigoriev I.V."/>
            <person name="Zhong S."/>
            <person name="Turgeon B.G."/>
        </authorList>
    </citation>
    <scope>NUCLEOTIDE SEQUENCE [LARGE SCALE GENOMIC DNA]</scope>
    <source>
        <strain evidence="2">28A</strain>
    </source>
</reference>
<organism evidence="1 2">
    <name type="scientific">Exserohilum turcicum (strain 28A)</name>
    <name type="common">Northern leaf blight fungus</name>
    <name type="synonym">Setosphaeria turcica</name>
    <dbReference type="NCBI Taxonomy" id="671987"/>
    <lineage>
        <taxon>Eukaryota</taxon>
        <taxon>Fungi</taxon>
        <taxon>Dikarya</taxon>
        <taxon>Ascomycota</taxon>
        <taxon>Pezizomycotina</taxon>
        <taxon>Dothideomycetes</taxon>
        <taxon>Pleosporomycetidae</taxon>
        <taxon>Pleosporales</taxon>
        <taxon>Pleosporineae</taxon>
        <taxon>Pleosporaceae</taxon>
        <taxon>Exserohilum</taxon>
    </lineage>
</organism>
<dbReference type="EMBL" id="KB908866">
    <property type="protein sequence ID" value="EOA81652.1"/>
    <property type="molecule type" value="Genomic_DNA"/>
</dbReference>